<dbReference type="Gene3D" id="3.40.250.10">
    <property type="entry name" value="Rhodanese-like domain"/>
    <property type="match status" value="1"/>
</dbReference>
<organism evidence="2 3">
    <name type="scientific">Lacinutrix iliipiscaria</name>
    <dbReference type="NCBI Taxonomy" id="1230532"/>
    <lineage>
        <taxon>Bacteria</taxon>
        <taxon>Pseudomonadati</taxon>
        <taxon>Bacteroidota</taxon>
        <taxon>Flavobacteriia</taxon>
        <taxon>Flavobacteriales</taxon>
        <taxon>Flavobacteriaceae</taxon>
        <taxon>Lacinutrix</taxon>
    </lineage>
</organism>
<dbReference type="PROSITE" id="PS50206">
    <property type="entry name" value="RHODANESE_3"/>
    <property type="match status" value="1"/>
</dbReference>
<dbReference type="InterPro" id="IPR036873">
    <property type="entry name" value="Rhodanese-like_dom_sf"/>
</dbReference>
<accession>A0ABW5WL20</accession>
<protein>
    <submittedName>
        <fullName evidence="2">Rhodanese-like domain-containing protein</fullName>
    </submittedName>
</protein>
<dbReference type="SUPFAM" id="SSF52821">
    <property type="entry name" value="Rhodanese/Cell cycle control phosphatase"/>
    <property type="match status" value="1"/>
</dbReference>
<dbReference type="CDD" id="cd00158">
    <property type="entry name" value="RHOD"/>
    <property type="match status" value="1"/>
</dbReference>
<dbReference type="PANTHER" id="PTHR43031:SF1">
    <property type="entry name" value="PYRIDINE NUCLEOTIDE-DISULPHIDE OXIDOREDUCTASE"/>
    <property type="match status" value="1"/>
</dbReference>
<dbReference type="NCBIfam" id="NF045521">
    <property type="entry name" value="rhoda_near_glyco"/>
    <property type="match status" value="1"/>
</dbReference>
<dbReference type="InterPro" id="IPR050229">
    <property type="entry name" value="GlpE_sulfurtransferase"/>
</dbReference>
<dbReference type="SMART" id="SM00450">
    <property type="entry name" value="RHOD"/>
    <property type="match status" value="1"/>
</dbReference>
<sequence length="164" mass="19216">MKTLLFYICVICTFSSFSQDTLAELLDKHNKNSIPYISIEELTENNTEPILLDARELEEYNVSHLKNAIHVGFNKFDLKKTTKQLPNKQQFIVIYCSLGIRSEDIAEKLKKEGYTNVYNLYGGIFEWKNNDLPLFNLKDEETHNVHVFSKIWSTWLTKGIKIYE</sequence>
<dbReference type="EMBL" id="JBHUOV010000001">
    <property type="protein sequence ID" value="MFD2822931.1"/>
    <property type="molecule type" value="Genomic_DNA"/>
</dbReference>
<evidence type="ECO:0000259" key="1">
    <source>
        <dbReference type="PROSITE" id="PS50206"/>
    </source>
</evidence>
<feature type="domain" description="Rhodanese" evidence="1">
    <location>
        <begin position="45"/>
        <end position="136"/>
    </location>
</feature>
<dbReference type="Proteomes" id="UP001597533">
    <property type="component" value="Unassembled WGS sequence"/>
</dbReference>
<gene>
    <name evidence="2" type="ORF">ACFS5M_04570</name>
</gene>
<proteinExistence type="predicted"/>
<reference evidence="3" key="1">
    <citation type="journal article" date="2019" name="Int. J. Syst. Evol. Microbiol.">
        <title>The Global Catalogue of Microorganisms (GCM) 10K type strain sequencing project: providing services to taxonomists for standard genome sequencing and annotation.</title>
        <authorList>
            <consortium name="The Broad Institute Genomics Platform"/>
            <consortium name="The Broad Institute Genome Sequencing Center for Infectious Disease"/>
            <person name="Wu L."/>
            <person name="Ma J."/>
        </authorList>
    </citation>
    <scope>NUCLEOTIDE SEQUENCE [LARGE SCALE GENOMIC DNA]</scope>
    <source>
        <strain evidence="3">KCTC 32141</strain>
    </source>
</reference>
<dbReference type="InterPro" id="IPR001763">
    <property type="entry name" value="Rhodanese-like_dom"/>
</dbReference>
<evidence type="ECO:0000313" key="3">
    <source>
        <dbReference type="Proteomes" id="UP001597533"/>
    </source>
</evidence>
<keyword evidence="3" id="KW-1185">Reference proteome</keyword>
<dbReference type="RefSeq" id="WP_183486266.1">
    <property type="nucleotide sequence ID" value="NZ_JBHUOV010000001.1"/>
</dbReference>
<name>A0ABW5WL20_9FLAO</name>
<dbReference type="PANTHER" id="PTHR43031">
    <property type="entry name" value="FAD-DEPENDENT OXIDOREDUCTASE"/>
    <property type="match status" value="1"/>
</dbReference>
<dbReference type="Pfam" id="PF00581">
    <property type="entry name" value="Rhodanese"/>
    <property type="match status" value="1"/>
</dbReference>
<evidence type="ECO:0000313" key="2">
    <source>
        <dbReference type="EMBL" id="MFD2822931.1"/>
    </source>
</evidence>
<comment type="caution">
    <text evidence="2">The sequence shown here is derived from an EMBL/GenBank/DDBJ whole genome shotgun (WGS) entry which is preliminary data.</text>
</comment>